<dbReference type="HOGENOM" id="CLU_018822_0_1_1"/>
<dbReference type="PROSITE" id="PS50980">
    <property type="entry name" value="COA_CT_NTER"/>
    <property type="match status" value="1"/>
</dbReference>
<gene>
    <name evidence="10" type="ORF">CYME_CMT071C</name>
</gene>
<accession>M1V7H0</accession>
<dbReference type="InterPro" id="IPR045190">
    <property type="entry name" value="MCCB/AccD1-like"/>
</dbReference>
<dbReference type="InterPro" id="IPR011763">
    <property type="entry name" value="COA_CT_C"/>
</dbReference>
<dbReference type="InterPro" id="IPR034733">
    <property type="entry name" value="AcCoA_carboxyl_beta"/>
</dbReference>
<evidence type="ECO:0000256" key="4">
    <source>
        <dbReference type="ARBA" id="ARBA00031237"/>
    </source>
</evidence>
<dbReference type="EMBL" id="AP006502">
    <property type="protein sequence ID" value="BAM83090.1"/>
    <property type="molecule type" value="Genomic_DNA"/>
</dbReference>
<evidence type="ECO:0000256" key="5">
    <source>
        <dbReference type="ARBA" id="ARBA00031404"/>
    </source>
</evidence>
<feature type="domain" description="CoA carboxyltransferase C-terminal" evidence="9">
    <location>
        <begin position="340"/>
        <end position="573"/>
    </location>
</feature>
<dbReference type="InterPro" id="IPR029045">
    <property type="entry name" value="ClpP/crotonase-like_dom_sf"/>
</dbReference>
<organism evidence="10 11">
    <name type="scientific">Cyanidioschyzon merolae (strain NIES-3377 / 10D)</name>
    <name type="common">Unicellular red alga</name>
    <dbReference type="NCBI Taxonomy" id="280699"/>
    <lineage>
        <taxon>Eukaryota</taxon>
        <taxon>Rhodophyta</taxon>
        <taxon>Bangiophyceae</taxon>
        <taxon>Cyanidiales</taxon>
        <taxon>Cyanidiaceae</taxon>
        <taxon>Cyanidioschyzon</taxon>
    </lineage>
</organism>
<dbReference type="FunFam" id="3.90.226.10:FF:000046">
    <property type="entry name" value="Geranyl-CoA carboxylase beta subunit"/>
    <property type="match status" value="1"/>
</dbReference>
<comment type="pathway">
    <text evidence="2">Amino-acid degradation; L-leucine degradation; (S)-3-hydroxy-3-methylglutaryl-CoA from 3-isovaleryl-CoA: step 2/3.</text>
</comment>
<dbReference type="Proteomes" id="UP000007014">
    <property type="component" value="Chromosome 20"/>
</dbReference>
<dbReference type="PANTHER" id="PTHR22855:SF13">
    <property type="entry name" value="METHYLCROTONOYL-COA CARBOXYLASE BETA CHAIN, MITOCHONDRIAL"/>
    <property type="match status" value="1"/>
</dbReference>
<evidence type="ECO:0000313" key="10">
    <source>
        <dbReference type="EMBL" id="BAM83090.1"/>
    </source>
</evidence>
<keyword evidence="11" id="KW-1185">Reference proteome</keyword>
<feature type="domain" description="CoA carboxyltransferase N-terminal" evidence="8">
    <location>
        <begin position="42"/>
        <end position="316"/>
    </location>
</feature>
<dbReference type="PANTHER" id="PTHR22855">
    <property type="entry name" value="ACETYL, PROPIONYL, PYRUVATE, AND GLUTACONYL CARBOXYLASE-RELATED"/>
    <property type="match status" value="1"/>
</dbReference>
<dbReference type="RefSeq" id="XP_005539126.1">
    <property type="nucleotide sequence ID" value="XM_005539069.1"/>
</dbReference>
<dbReference type="Gene3D" id="3.90.226.10">
    <property type="entry name" value="2-enoyl-CoA Hydratase, Chain A, domain 1"/>
    <property type="match status" value="2"/>
</dbReference>
<dbReference type="Gramene" id="CMT071CT">
    <property type="protein sequence ID" value="CMT071CT"/>
    <property type="gene ID" value="CMT071C"/>
</dbReference>
<evidence type="ECO:0000256" key="3">
    <source>
        <dbReference type="ARBA" id="ARBA00026116"/>
    </source>
</evidence>
<protein>
    <recommendedName>
        <fullName evidence="3">methylcrotonoyl-CoA carboxylase</fullName>
        <ecNumber evidence="3">6.4.1.4</ecNumber>
    </recommendedName>
    <alternativeName>
        <fullName evidence="5">3-methylcrotonyl-CoA carboxylase 2</fullName>
    </alternativeName>
    <alternativeName>
        <fullName evidence="4">3-methylcrotonyl-CoA:carbon dioxide ligase subunit beta</fullName>
    </alternativeName>
</protein>
<evidence type="ECO:0000313" key="11">
    <source>
        <dbReference type="Proteomes" id="UP000007014"/>
    </source>
</evidence>
<dbReference type="OrthoDB" id="439921at2759"/>
<name>M1V7H0_CYAM1</name>
<dbReference type="AlphaFoldDB" id="M1V7H0"/>
<dbReference type="OMA" id="GATTHCE"/>
<dbReference type="GO" id="GO:1905202">
    <property type="term" value="C:methylcrotonoyl-CoA carboxylase complex"/>
    <property type="evidence" value="ECO:0007669"/>
    <property type="project" value="TreeGrafter"/>
</dbReference>
<evidence type="ECO:0000256" key="2">
    <source>
        <dbReference type="ARBA" id="ARBA00025711"/>
    </source>
</evidence>
<proteinExistence type="inferred from homology"/>
<dbReference type="EC" id="6.4.1.4" evidence="3"/>
<dbReference type="PROSITE" id="PS50989">
    <property type="entry name" value="COA_CT_CTER"/>
    <property type="match status" value="1"/>
</dbReference>
<comment type="similarity">
    <text evidence="1">Belongs to the AccD/PCCB family.</text>
</comment>
<evidence type="ECO:0000259" key="8">
    <source>
        <dbReference type="PROSITE" id="PS50980"/>
    </source>
</evidence>
<dbReference type="KEGG" id="cme:CYME_CMT071C"/>
<dbReference type="UniPathway" id="UPA00363">
    <property type="reaction ID" value="UER00861"/>
</dbReference>
<dbReference type="Pfam" id="PF01039">
    <property type="entry name" value="Carboxyl_trans"/>
    <property type="match status" value="1"/>
</dbReference>
<dbReference type="GO" id="GO:0004485">
    <property type="term" value="F:methylcrotonoyl-CoA carboxylase activity"/>
    <property type="evidence" value="ECO:0007669"/>
    <property type="project" value="UniProtKB-EC"/>
</dbReference>
<dbReference type="GO" id="GO:0006552">
    <property type="term" value="P:L-leucine catabolic process"/>
    <property type="evidence" value="ECO:0007669"/>
    <property type="project" value="UniProtKB-UniPathway"/>
</dbReference>
<dbReference type="GO" id="GO:0005739">
    <property type="term" value="C:mitochondrion"/>
    <property type="evidence" value="ECO:0007669"/>
    <property type="project" value="TreeGrafter"/>
</dbReference>
<evidence type="ECO:0000259" key="9">
    <source>
        <dbReference type="PROSITE" id="PS50989"/>
    </source>
</evidence>
<evidence type="ECO:0000256" key="6">
    <source>
        <dbReference type="ARBA" id="ARBA00052347"/>
    </source>
</evidence>
<reference evidence="10 11" key="1">
    <citation type="journal article" date="2004" name="Nature">
        <title>Genome sequence of the ultrasmall unicellular red alga Cyanidioschyzon merolae 10D.</title>
        <authorList>
            <person name="Matsuzaki M."/>
            <person name="Misumi O."/>
            <person name="Shin-i T."/>
            <person name="Maruyama S."/>
            <person name="Takahara M."/>
            <person name="Miyagishima S."/>
            <person name="Mori T."/>
            <person name="Nishida K."/>
            <person name="Yagisawa F."/>
            <person name="Nishida K."/>
            <person name="Yoshida Y."/>
            <person name="Nishimura Y."/>
            <person name="Nakao S."/>
            <person name="Kobayashi T."/>
            <person name="Momoyama Y."/>
            <person name="Higashiyama T."/>
            <person name="Minoda A."/>
            <person name="Sano M."/>
            <person name="Nomoto H."/>
            <person name="Oishi K."/>
            <person name="Hayashi H."/>
            <person name="Ohta F."/>
            <person name="Nishizaka S."/>
            <person name="Haga S."/>
            <person name="Miura S."/>
            <person name="Morishita T."/>
            <person name="Kabeya Y."/>
            <person name="Terasawa K."/>
            <person name="Suzuki Y."/>
            <person name="Ishii Y."/>
            <person name="Asakawa S."/>
            <person name="Takano H."/>
            <person name="Ohta N."/>
            <person name="Kuroiwa H."/>
            <person name="Tanaka K."/>
            <person name="Shimizu N."/>
            <person name="Sugano S."/>
            <person name="Sato N."/>
            <person name="Nozaki H."/>
            <person name="Ogasawara N."/>
            <person name="Kohara Y."/>
            <person name="Kuroiwa T."/>
        </authorList>
    </citation>
    <scope>NUCLEOTIDE SEQUENCE [LARGE SCALE GENOMIC DNA]</scope>
    <source>
        <strain evidence="10 11">10D</strain>
    </source>
</reference>
<evidence type="ECO:0000256" key="7">
    <source>
        <dbReference type="SAM" id="SignalP"/>
    </source>
</evidence>
<keyword evidence="7" id="KW-0732">Signal</keyword>
<comment type="catalytic activity">
    <reaction evidence="6">
        <text>3-methylbut-2-enoyl-CoA + hydrogencarbonate + ATP = 3-methyl-(2E)-glutaconyl-CoA + ADP + phosphate + H(+)</text>
        <dbReference type="Rhea" id="RHEA:13589"/>
        <dbReference type="ChEBI" id="CHEBI:15378"/>
        <dbReference type="ChEBI" id="CHEBI:17544"/>
        <dbReference type="ChEBI" id="CHEBI:30616"/>
        <dbReference type="ChEBI" id="CHEBI:43474"/>
        <dbReference type="ChEBI" id="CHEBI:57344"/>
        <dbReference type="ChEBI" id="CHEBI:57346"/>
        <dbReference type="ChEBI" id="CHEBI:456216"/>
        <dbReference type="EC" id="6.4.1.4"/>
    </reaction>
</comment>
<dbReference type="STRING" id="280699.M1V7H0"/>
<reference evidence="10 11" key="2">
    <citation type="journal article" date="2007" name="BMC Biol.">
        <title>A 100%-complete sequence reveals unusually simple genomic features in the hot-spring red alga Cyanidioschyzon merolae.</title>
        <authorList>
            <person name="Nozaki H."/>
            <person name="Takano H."/>
            <person name="Misumi O."/>
            <person name="Terasawa K."/>
            <person name="Matsuzaki M."/>
            <person name="Maruyama S."/>
            <person name="Nishida K."/>
            <person name="Yagisawa F."/>
            <person name="Yoshida Y."/>
            <person name="Fujiwara T."/>
            <person name="Takio S."/>
            <person name="Tamura K."/>
            <person name="Chung S.J."/>
            <person name="Nakamura S."/>
            <person name="Kuroiwa H."/>
            <person name="Tanaka K."/>
            <person name="Sato N."/>
            <person name="Kuroiwa T."/>
        </authorList>
    </citation>
    <scope>NUCLEOTIDE SEQUENCE [LARGE SCALE GENOMIC DNA]</scope>
    <source>
        <strain evidence="10 11">10D</strain>
    </source>
</reference>
<dbReference type="SUPFAM" id="SSF52096">
    <property type="entry name" value="ClpP/crotonase"/>
    <property type="match status" value="2"/>
</dbReference>
<dbReference type="FunFam" id="3.90.226.10:FF:000004">
    <property type="entry name" value="Methylcrotonoyl-CoA carboxylase beta chain"/>
    <property type="match status" value="1"/>
</dbReference>
<feature type="signal peptide" evidence="7">
    <location>
        <begin position="1"/>
        <end position="15"/>
    </location>
</feature>
<dbReference type="InterPro" id="IPR011762">
    <property type="entry name" value="COA_CT_N"/>
</dbReference>
<dbReference type="GeneID" id="16997748"/>
<dbReference type="eggNOG" id="KOG0540">
    <property type="taxonomic scope" value="Eukaryota"/>
</dbReference>
<feature type="chain" id="PRO_5012135801" description="methylcrotonoyl-CoA carboxylase" evidence="7">
    <location>
        <begin position="16"/>
        <end position="590"/>
    </location>
</feature>
<sequence length="590" mass="62789">MRPFGSVRLWRGAAAFPLAAWLPAFATRRLASSQSRNLAEPPKQPVNANQVLQNEYERLMVLAEQGGGPSARKRHQARGKLLVRERLAALLDPGSPFLELSALAGAGDYVYAGAPDDDSETKMPPGAGLLTGIGLVAERWCMIIANDATVKGGTYFPLTVKKHLRAQEIAAENRLPCIYLADSGGAYLPLQHRVFPDRDHFGRIFYNQARMSRDGILQIAAVLGSCTAGGAYVPAMSDEAIMVHGTGTIFLGGPPLVKAAIGEDVSAEELGGALVHTQQSGVADHLVENDAEALLRVRAAVKRRALPARQASTSPLMESFPAPRASIGDLERTLVGENPRADESSARLIGGAGAGGLDMYQLIACLVDGSVFDEFKAQYGTTLVTGFASIYGQQVGLVGNQGVLVSDAAKKGTHFIQLCEQQGIPLVFLQNISGFMVGKQAEWGGIAKDGAKMVNAVACVRVPKITVIVGSSYGAGNYGMCGRAYGPRFLFTWPSARIGVMGSEQAANVLRQVQGGRSDPAAEAGINALTKRYAFENSAWFATANLWDDGVVLPRDTRQVLGIALRVVESASETETSVTAQRGRYGVFRM</sequence>
<evidence type="ECO:0000256" key="1">
    <source>
        <dbReference type="ARBA" id="ARBA00006102"/>
    </source>
</evidence>